<evidence type="ECO:0000313" key="2">
    <source>
        <dbReference type="EMBL" id="CAF1377688.1"/>
    </source>
</evidence>
<dbReference type="AlphaFoldDB" id="A0A815JDH4"/>
<dbReference type="EMBL" id="CAJNOG010000889">
    <property type="protein sequence ID" value="CAF1377688.1"/>
    <property type="molecule type" value="Genomic_DNA"/>
</dbReference>
<feature type="region of interest" description="Disordered" evidence="1">
    <location>
        <begin position="1"/>
        <end position="35"/>
    </location>
</feature>
<sequence>YLSIYQSYQPPSSDDPPYTQVEDNENEDKCIITAH</sequence>
<gene>
    <name evidence="2" type="ORF">JYZ213_LOCUS36481</name>
</gene>
<reference evidence="2" key="1">
    <citation type="submission" date="2021-02" db="EMBL/GenBank/DDBJ databases">
        <authorList>
            <person name="Nowell W R."/>
        </authorList>
    </citation>
    <scope>NUCLEOTIDE SEQUENCE</scope>
</reference>
<evidence type="ECO:0000256" key="1">
    <source>
        <dbReference type="SAM" id="MobiDB-lite"/>
    </source>
</evidence>
<feature type="non-terminal residue" evidence="2">
    <location>
        <position position="1"/>
    </location>
</feature>
<accession>A0A815JDH4</accession>
<dbReference type="Proteomes" id="UP000663845">
    <property type="component" value="Unassembled WGS sequence"/>
</dbReference>
<protein>
    <submittedName>
        <fullName evidence="2">Uncharacterized protein</fullName>
    </submittedName>
</protein>
<feature type="compositionally biased region" description="Low complexity" evidence="1">
    <location>
        <begin position="1"/>
        <end position="18"/>
    </location>
</feature>
<proteinExistence type="predicted"/>
<evidence type="ECO:0000313" key="3">
    <source>
        <dbReference type="Proteomes" id="UP000663845"/>
    </source>
</evidence>
<name>A0A815JDH4_9BILA</name>
<comment type="caution">
    <text evidence="2">The sequence shown here is derived from an EMBL/GenBank/DDBJ whole genome shotgun (WGS) entry which is preliminary data.</text>
</comment>
<organism evidence="2 3">
    <name type="scientific">Adineta steineri</name>
    <dbReference type="NCBI Taxonomy" id="433720"/>
    <lineage>
        <taxon>Eukaryota</taxon>
        <taxon>Metazoa</taxon>
        <taxon>Spiralia</taxon>
        <taxon>Gnathifera</taxon>
        <taxon>Rotifera</taxon>
        <taxon>Eurotatoria</taxon>
        <taxon>Bdelloidea</taxon>
        <taxon>Adinetida</taxon>
        <taxon>Adinetidae</taxon>
        <taxon>Adineta</taxon>
    </lineage>
</organism>